<dbReference type="Proteomes" id="UP000018895">
    <property type="component" value="Unassembled WGS sequence"/>
</dbReference>
<dbReference type="RefSeq" id="WP_035344341.1">
    <property type="nucleotide sequence ID" value="NZ_BAUU01000016.1"/>
</dbReference>
<sequence>MSYMLYAREINPRDLLSILQYESSDVLRIDYLSVIAIDREERQIWRRVLASRRLYYSRIKWVYSYLTGQEPSVDQLPFNRPESYHAGVAEQKQADQQRQQKLHALSNQATDHVVVERLNELLERQQYEKNLIQQINEQ</sequence>
<organism evidence="1 2">
    <name type="scientific">Halalkalibacter hemicellulosilyticusJCM 9152</name>
    <dbReference type="NCBI Taxonomy" id="1236971"/>
    <lineage>
        <taxon>Bacteria</taxon>
        <taxon>Bacillati</taxon>
        <taxon>Bacillota</taxon>
        <taxon>Bacilli</taxon>
        <taxon>Bacillales</taxon>
        <taxon>Bacillaceae</taxon>
        <taxon>Halalkalibacter</taxon>
    </lineage>
</organism>
<keyword evidence="2" id="KW-1185">Reference proteome</keyword>
<protein>
    <submittedName>
        <fullName evidence="1">Uncharacterized protein</fullName>
    </submittedName>
</protein>
<gene>
    <name evidence="1" type="ORF">JCM9152_2550</name>
</gene>
<accession>W4QHH7</accession>
<dbReference type="STRING" id="1236971.JCM9152_2550"/>
<dbReference type="OrthoDB" id="2888722at2"/>
<reference evidence="1" key="1">
    <citation type="journal article" date="2014" name="Genome Announc.">
        <title>Draft Genome Sequences of Three Alkaliphilic Bacillus Strains, Bacillus wakoensis JCM 9140T, Bacillus akibai JCM 9157T, and Bacillus hemicellulosilyticus JCM 9152T.</title>
        <authorList>
            <person name="Yuki M."/>
            <person name="Oshima K."/>
            <person name="Suda W."/>
            <person name="Oshida Y."/>
            <person name="Kitamura K."/>
            <person name="Iida T."/>
            <person name="Hattori M."/>
            <person name="Ohkuma M."/>
        </authorList>
    </citation>
    <scope>NUCLEOTIDE SEQUENCE [LARGE SCALE GENOMIC DNA]</scope>
    <source>
        <strain evidence="1">JCM 9152</strain>
    </source>
</reference>
<name>W4QHH7_9BACI</name>
<evidence type="ECO:0000313" key="2">
    <source>
        <dbReference type="Proteomes" id="UP000018895"/>
    </source>
</evidence>
<comment type="caution">
    <text evidence="1">The sequence shown here is derived from an EMBL/GenBank/DDBJ whole genome shotgun (WGS) entry which is preliminary data.</text>
</comment>
<evidence type="ECO:0000313" key="1">
    <source>
        <dbReference type="EMBL" id="GAE31108.1"/>
    </source>
</evidence>
<dbReference type="AlphaFoldDB" id="W4QHH7"/>
<proteinExistence type="predicted"/>
<dbReference type="EMBL" id="BAUU01000016">
    <property type="protein sequence ID" value="GAE31108.1"/>
    <property type="molecule type" value="Genomic_DNA"/>
</dbReference>